<gene>
    <name evidence="1" type="ORF">LCOR_01829.1</name>
</gene>
<organism evidence="1 2">
    <name type="scientific">Lichtheimia corymbifera JMRC:FSU:9682</name>
    <dbReference type="NCBI Taxonomy" id="1263082"/>
    <lineage>
        <taxon>Eukaryota</taxon>
        <taxon>Fungi</taxon>
        <taxon>Fungi incertae sedis</taxon>
        <taxon>Mucoromycota</taxon>
        <taxon>Mucoromycotina</taxon>
        <taxon>Mucoromycetes</taxon>
        <taxon>Mucorales</taxon>
        <taxon>Lichtheimiaceae</taxon>
        <taxon>Lichtheimia</taxon>
    </lineage>
</organism>
<accession>A0A068RKF8</accession>
<evidence type="ECO:0008006" key="3">
    <source>
        <dbReference type="Google" id="ProtNLM"/>
    </source>
</evidence>
<evidence type="ECO:0000313" key="1">
    <source>
        <dbReference type="EMBL" id="CDH50107.1"/>
    </source>
</evidence>
<dbReference type="AlphaFoldDB" id="A0A068RKF8"/>
<dbReference type="SUPFAM" id="SSF52047">
    <property type="entry name" value="RNI-like"/>
    <property type="match status" value="2"/>
</dbReference>
<reference evidence="1" key="1">
    <citation type="submission" date="2013-08" db="EMBL/GenBank/DDBJ databases">
        <title>Gene expansion shapes genome architecture in the human pathogen Lichtheimia corymbifera: an evolutionary genomics analysis in the ancient terrestrial Mucorales (Mucoromycotina).</title>
        <authorList>
            <person name="Schwartze V.U."/>
            <person name="Winter S."/>
            <person name="Shelest E."/>
            <person name="Marcet-Houben M."/>
            <person name="Horn F."/>
            <person name="Wehner S."/>
            <person name="Hoffmann K."/>
            <person name="Riege K."/>
            <person name="Sammeth M."/>
            <person name="Nowrousian M."/>
            <person name="Valiante V."/>
            <person name="Linde J."/>
            <person name="Jacobsen I.D."/>
            <person name="Marz M."/>
            <person name="Brakhage A.A."/>
            <person name="Gabaldon T."/>
            <person name="Bocker S."/>
            <person name="Voigt K."/>
        </authorList>
    </citation>
    <scope>NUCLEOTIDE SEQUENCE [LARGE SCALE GENOMIC DNA]</scope>
    <source>
        <strain evidence="1">FSU 9682</strain>
    </source>
</reference>
<dbReference type="OrthoDB" id="2227717at2759"/>
<dbReference type="EMBL" id="CBTN010000005">
    <property type="protein sequence ID" value="CDH50107.1"/>
    <property type="molecule type" value="Genomic_DNA"/>
</dbReference>
<evidence type="ECO:0000313" key="2">
    <source>
        <dbReference type="Proteomes" id="UP000027586"/>
    </source>
</evidence>
<dbReference type="Proteomes" id="UP000027586">
    <property type="component" value="Unassembled WGS sequence"/>
</dbReference>
<comment type="caution">
    <text evidence="1">The sequence shown here is derived from an EMBL/GenBank/DDBJ whole genome shotgun (WGS) entry which is preliminary data.</text>
</comment>
<keyword evidence="2" id="KW-1185">Reference proteome</keyword>
<name>A0A068RKF8_9FUNG</name>
<dbReference type="GO" id="GO:0031146">
    <property type="term" value="P:SCF-dependent proteasomal ubiquitin-dependent protein catabolic process"/>
    <property type="evidence" value="ECO:0007669"/>
    <property type="project" value="TreeGrafter"/>
</dbReference>
<dbReference type="Gene3D" id="3.80.10.10">
    <property type="entry name" value="Ribonuclease Inhibitor"/>
    <property type="match status" value="2"/>
</dbReference>
<dbReference type="InterPro" id="IPR032675">
    <property type="entry name" value="LRR_dom_sf"/>
</dbReference>
<protein>
    <recommendedName>
        <fullName evidence="3">F-box domain-containing protein</fullName>
    </recommendedName>
</protein>
<dbReference type="GO" id="GO:0019005">
    <property type="term" value="C:SCF ubiquitin ligase complex"/>
    <property type="evidence" value="ECO:0007669"/>
    <property type="project" value="TreeGrafter"/>
</dbReference>
<dbReference type="PANTHER" id="PTHR13318">
    <property type="entry name" value="PARTNER OF PAIRED, ISOFORM B-RELATED"/>
    <property type="match status" value="1"/>
</dbReference>
<sequence length="572" mass="64191">MDVLPYDIANTIFSHLSQSDCLQCMDASPWWVAMTPQYATRVWRDIEITNHTNLHQKHMLQCLGPHVKNVTFRQLSNHRLIQAMHMLINQQCTGLQQLEFIACSITDVSTILCLLQQLAGYSTVTTLFFHEAYQSNVDVIQIIEACPSLQRLSYMTHLHGNSNKSSFNSPEDEGKRILKPSSKITHLHLHGGILQQAGDDISRILHHCPFLENLCLCCDMRSCDRRRQPFDVETIQQICPKLTSVECNIDCGGGGFLSSWQQYDDDRKEISIGLRRFVALEQKGYGSDQMAPALMQHGRTLQVLSLSRDDRLCGMQTEWRNLDAWMNGSALRVLSLDNINIKGHTVAALLKQTPQVEEFLWVTPRADRMTNDVADALCELDQLRCLHIGYCPGHGGGISCDDGRSIAGVDGFERLFECLGTTNKVNSSNRLQVLGLMGRGLVTDRMLKRIATISTLKKLGLWYASAAGEDDLSDDGMRHFATHLQATRLEYLQLADMNALSDKVLSQLVQKQQHLRHVDLTGCNLVTNAGLLQLLNNVRSISVNNCALITRCAIAEFQTQLGKHMVQFSPSD</sequence>
<dbReference type="VEuPathDB" id="FungiDB:LCOR_01829.1"/>
<proteinExistence type="predicted"/>